<dbReference type="FunFam" id="1.25.40.120:FF:000002">
    <property type="entry name" value="Protein farnesyltransferase/geranylgeranyltransferase type-1 subunit alpha"/>
    <property type="match status" value="1"/>
</dbReference>
<dbReference type="PROSITE" id="PS51147">
    <property type="entry name" value="PFTA"/>
    <property type="match status" value="5"/>
</dbReference>
<evidence type="ECO:0000256" key="4">
    <source>
        <dbReference type="ARBA" id="ARBA00012702"/>
    </source>
</evidence>
<name>A0AAJ7SZ55_PETMA</name>
<comment type="catalytic activity">
    <reaction evidence="15">
        <text>L-cysteinyl-[protein] + (2E,6E)-farnesyl diphosphate = S-(2E,6E)-farnesyl-L-cysteinyl-[protein] + diphosphate</text>
        <dbReference type="Rhea" id="RHEA:13345"/>
        <dbReference type="Rhea" id="RHEA-COMP:10131"/>
        <dbReference type="Rhea" id="RHEA-COMP:11535"/>
        <dbReference type="ChEBI" id="CHEBI:29950"/>
        <dbReference type="ChEBI" id="CHEBI:33019"/>
        <dbReference type="ChEBI" id="CHEBI:86019"/>
        <dbReference type="ChEBI" id="CHEBI:175763"/>
        <dbReference type="EC" id="2.5.1.58"/>
    </reaction>
</comment>
<proteinExistence type="inferred from homology"/>
<evidence type="ECO:0000313" key="21">
    <source>
        <dbReference type="RefSeq" id="XP_032808225.1"/>
    </source>
</evidence>
<evidence type="ECO:0000256" key="7">
    <source>
        <dbReference type="ARBA" id="ARBA00022737"/>
    </source>
</evidence>
<dbReference type="PANTHER" id="PTHR11129:SF1">
    <property type="entry name" value="PROTEIN FARNESYLTRANSFERASE_GERANYLGERANYLTRANSFERASE TYPE-1 SUBUNIT ALPHA"/>
    <property type="match status" value="1"/>
</dbReference>
<dbReference type="EC" id="2.5.1.59" evidence="3"/>
<evidence type="ECO:0000256" key="18">
    <source>
        <dbReference type="ARBA" id="ARBA00063604"/>
    </source>
</evidence>
<evidence type="ECO:0000256" key="8">
    <source>
        <dbReference type="ARBA" id="ARBA00022842"/>
    </source>
</evidence>
<gene>
    <name evidence="21" type="primary">FNTA</name>
</gene>
<comment type="cofactor">
    <cofactor evidence="1">
        <name>Mg(2+)</name>
        <dbReference type="ChEBI" id="CHEBI:18420"/>
    </cofactor>
</comment>
<evidence type="ECO:0000256" key="3">
    <source>
        <dbReference type="ARBA" id="ARBA00012700"/>
    </source>
</evidence>
<reference evidence="21" key="1">
    <citation type="submission" date="2025-08" db="UniProtKB">
        <authorList>
            <consortium name="RefSeq"/>
        </authorList>
    </citation>
    <scope>IDENTIFICATION</scope>
    <source>
        <tissue evidence="21">Sperm</tissue>
    </source>
</reference>
<evidence type="ECO:0000256" key="12">
    <source>
        <dbReference type="ARBA" id="ARBA00042436"/>
    </source>
</evidence>
<feature type="region of interest" description="Disordered" evidence="19">
    <location>
        <begin position="341"/>
        <end position="360"/>
    </location>
</feature>
<sequence>MDAQEAAAAAVAVDDVENSDDEAETRHRAVYVFYRDRVEWKDLKPVPQEEGPNAVVQIAYSDKFQDVFDYFRAVLKCDERSERALLLTADAIALNSANYTVWHYRRVLLQSLNKDLREELAYVQEIIEDQPKNYQVWHHRRLLVDWLKDATDELDFTAEILKQDAKNYHAWQHRQWVIQEFNLWDKELDFVERLLDEDLRNNSAWNERHFVVSRTTGYSDSATLDREVHYTLGMIKKAPHNESSWNYLRGILEEKGLARYPSLLELIEEIRDGQVSENVTVSPYLLAFIVDLHEDQLDSGCEDRAETLATALKLCEQLATELDMIRGEYWRYVANSLQQRFGPPAASTKEPSARPVQATA</sequence>
<dbReference type="SUPFAM" id="SSF48439">
    <property type="entry name" value="Protein prenylyltransferase"/>
    <property type="match status" value="1"/>
</dbReference>
<dbReference type="AlphaFoldDB" id="A0AAJ7SZ55"/>
<evidence type="ECO:0000256" key="1">
    <source>
        <dbReference type="ARBA" id="ARBA00001946"/>
    </source>
</evidence>
<evidence type="ECO:0000256" key="15">
    <source>
        <dbReference type="ARBA" id="ARBA00050225"/>
    </source>
</evidence>
<evidence type="ECO:0000256" key="14">
    <source>
        <dbReference type="ARBA" id="ARBA00043219"/>
    </source>
</evidence>
<evidence type="ECO:0000256" key="16">
    <source>
        <dbReference type="ARBA" id="ARBA00050428"/>
    </source>
</evidence>
<evidence type="ECO:0000256" key="11">
    <source>
        <dbReference type="ARBA" id="ARBA00041392"/>
    </source>
</evidence>
<evidence type="ECO:0000313" key="20">
    <source>
        <dbReference type="Proteomes" id="UP001318040"/>
    </source>
</evidence>
<dbReference type="GO" id="GO:0005953">
    <property type="term" value="C:CAAX-protein geranylgeranyltransferase complex"/>
    <property type="evidence" value="ECO:0007669"/>
    <property type="project" value="TreeGrafter"/>
</dbReference>
<keyword evidence="20" id="KW-1185">Reference proteome</keyword>
<dbReference type="PANTHER" id="PTHR11129">
    <property type="entry name" value="PROTEIN FARNESYLTRANSFERASE ALPHA SUBUNIT/RAB GERANYLGERANYL TRANSFERASE ALPHA SUBUNIT"/>
    <property type="match status" value="1"/>
</dbReference>
<dbReference type="GO" id="GO:0005965">
    <property type="term" value="C:protein farnesyltransferase complex"/>
    <property type="evidence" value="ECO:0007669"/>
    <property type="project" value="TreeGrafter"/>
</dbReference>
<evidence type="ECO:0000256" key="6">
    <source>
        <dbReference type="ARBA" id="ARBA00022679"/>
    </source>
</evidence>
<keyword evidence="8" id="KW-0460">Magnesium</keyword>
<evidence type="ECO:0000256" key="5">
    <source>
        <dbReference type="ARBA" id="ARBA00022602"/>
    </source>
</evidence>
<dbReference type="GO" id="GO:0004660">
    <property type="term" value="F:protein farnesyltransferase activity"/>
    <property type="evidence" value="ECO:0007669"/>
    <property type="project" value="UniProtKB-EC"/>
</dbReference>
<dbReference type="Gene3D" id="1.25.40.120">
    <property type="entry name" value="Protein prenylyltransferase"/>
    <property type="match status" value="1"/>
</dbReference>
<evidence type="ECO:0000256" key="9">
    <source>
        <dbReference type="ARBA" id="ARBA00022990"/>
    </source>
</evidence>
<evidence type="ECO:0000256" key="17">
    <source>
        <dbReference type="ARBA" id="ARBA00055408"/>
    </source>
</evidence>
<dbReference type="Proteomes" id="UP001318040">
    <property type="component" value="Chromosome 11"/>
</dbReference>
<keyword evidence="9" id="KW-0007">Acetylation</keyword>
<dbReference type="RefSeq" id="XP_032808225.1">
    <property type="nucleotide sequence ID" value="XM_032952334.1"/>
</dbReference>
<evidence type="ECO:0000256" key="13">
    <source>
        <dbReference type="ARBA" id="ARBA00043086"/>
    </source>
</evidence>
<keyword evidence="6" id="KW-0808">Transferase</keyword>
<dbReference type="CTD" id="2339"/>
<keyword evidence="7" id="KW-0677">Repeat</keyword>
<dbReference type="EC" id="2.5.1.58" evidence="4"/>
<evidence type="ECO:0000256" key="10">
    <source>
        <dbReference type="ARBA" id="ARBA00040965"/>
    </source>
</evidence>
<evidence type="ECO:0000256" key="2">
    <source>
        <dbReference type="ARBA" id="ARBA00006734"/>
    </source>
</evidence>
<comment type="function">
    <text evidence="17">Essential subunit of both the farnesyltransferase and the geranylgeranyltransferase complex. Contributes to the transfer of a farnesyl or geranylgeranyl moiety from farnesyl or geranylgeranyl diphosphate to a cysteine at the fourth position from the C-terminus of several proteins having the C-terminal sequence Cys-aliphatic-aliphatic-X. May positively regulate neuromuscular junction development downstream of MUSK via its function in RAC1 prenylation and activation.</text>
</comment>
<dbReference type="GO" id="GO:0004662">
    <property type="term" value="F:CAAX-protein geranylgeranyltransferase activity"/>
    <property type="evidence" value="ECO:0007669"/>
    <property type="project" value="UniProtKB-EC"/>
</dbReference>
<organism evidence="20 21">
    <name type="scientific">Petromyzon marinus</name>
    <name type="common">Sea lamprey</name>
    <dbReference type="NCBI Taxonomy" id="7757"/>
    <lineage>
        <taxon>Eukaryota</taxon>
        <taxon>Metazoa</taxon>
        <taxon>Chordata</taxon>
        <taxon>Craniata</taxon>
        <taxon>Vertebrata</taxon>
        <taxon>Cyclostomata</taxon>
        <taxon>Hyperoartia</taxon>
        <taxon>Petromyzontiformes</taxon>
        <taxon>Petromyzontidae</taxon>
        <taxon>Petromyzon</taxon>
    </lineage>
</organism>
<dbReference type="KEGG" id="pmrn:116941339"/>
<evidence type="ECO:0000256" key="19">
    <source>
        <dbReference type="SAM" id="MobiDB-lite"/>
    </source>
</evidence>
<keyword evidence="5" id="KW-0637">Prenyltransferase</keyword>
<accession>A0AAJ7SZ55</accession>
<comment type="catalytic activity">
    <reaction evidence="16">
        <text>geranylgeranyl diphosphate + L-cysteinyl-[protein] = S-geranylgeranyl-L-cysteinyl-[protein] + diphosphate</text>
        <dbReference type="Rhea" id="RHEA:21240"/>
        <dbReference type="Rhea" id="RHEA-COMP:10131"/>
        <dbReference type="Rhea" id="RHEA-COMP:11537"/>
        <dbReference type="ChEBI" id="CHEBI:29950"/>
        <dbReference type="ChEBI" id="CHEBI:33019"/>
        <dbReference type="ChEBI" id="CHEBI:57533"/>
        <dbReference type="ChEBI" id="CHEBI:86021"/>
        <dbReference type="EC" id="2.5.1.59"/>
    </reaction>
</comment>
<comment type="subunit">
    <text evidence="18">Heterodimer of FNTA and FNTB (farnesyltransferase). Heterodimer of FNTA and PGGT1B (geranylgeranyltransferase).</text>
</comment>
<comment type="similarity">
    <text evidence="2">Belongs to the protein prenyltransferase subunit alpha family.</text>
</comment>
<dbReference type="Pfam" id="PF01239">
    <property type="entry name" value="PPTA"/>
    <property type="match status" value="5"/>
</dbReference>
<protein>
    <recommendedName>
        <fullName evidence="10">Protein farnesyltransferase/geranylgeranyltransferase type-1 subunit alpha</fullName>
        <ecNumber evidence="4">2.5.1.58</ecNumber>
        <ecNumber evidence="3">2.5.1.59</ecNumber>
    </recommendedName>
    <alternativeName>
        <fullName evidence="13">CAAX farnesyltransferase subunit alpha</fullName>
    </alternativeName>
    <alternativeName>
        <fullName evidence="12">FTase-alpha</fullName>
    </alternativeName>
    <alternativeName>
        <fullName evidence="11">Ras proteins prenyltransferase subunit alpha</fullName>
    </alternativeName>
    <alternativeName>
        <fullName evidence="14">Type I protein geranyl-geranyltransferase subunit alpha</fullName>
    </alternativeName>
</protein>
<dbReference type="InterPro" id="IPR002088">
    <property type="entry name" value="Prenyl_trans_a"/>
</dbReference>